<dbReference type="HAMAP" id="MF_00365">
    <property type="entry name" value="RecF"/>
    <property type="match status" value="1"/>
</dbReference>
<reference evidence="15" key="1">
    <citation type="submission" date="2023-05" db="EMBL/GenBank/DDBJ databases">
        <title>[olsenella] sp. nov., isolated from a pig farm feces dump.</title>
        <authorList>
            <person name="Chang Y.-H."/>
        </authorList>
    </citation>
    <scope>NUCLEOTIDE SEQUENCE</scope>
    <source>
        <strain evidence="15">YH-ols2217</strain>
    </source>
</reference>
<organism evidence="15 16">
    <name type="scientific">Kribbibacterium absianum</name>
    <dbReference type="NCBI Taxonomy" id="3044210"/>
    <lineage>
        <taxon>Bacteria</taxon>
        <taxon>Bacillati</taxon>
        <taxon>Actinomycetota</taxon>
        <taxon>Coriobacteriia</taxon>
        <taxon>Coriobacteriales</taxon>
        <taxon>Kribbibacteriaceae</taxon>
        <taxon>Kribbibacterium</taxon>
    </lineage>
</organism>
<sequence length="369" mass="40109">MALTVKRLSLVDWRNARDRTVELSDAMTVLVGPNGCGKTNAVEALQLLTAGVSFRRPTPAQLVREGAEVGRAQLEAGGDGRVMDVTCTVSQGSRRFTRNGKPVRPSGVAGELLSVLFTPDDLDLVKRSASVRRDELDGFGSQASPAYGRLCRDYGRAVDQRNRVLKGDDLDVGLLDAWDLSLASLGGALLAHRRSLWEKLGERAREVYAELAPAEPLGTEYHSSIGPVDAGATRADLEELLGAALAESRERDLTRRQTTVGPHRDDPCFTLSGRSARDFGSQGQQRTAVLAWKLAQVRFCEEHLGRRPLLLLDDVMSELDEHRRAAVSAYVDGGIQTVVTTTHLGYFDEATLARASVVPFERSDDGDEG</sequence>
<evidence type="ECO:0000256" key="6">
    <source>
        <dbReference type="ARBA" id="ARBA00022741"/>
    </source>
</evidence>
<dbReference type="PANTHER" id="PTHR32182">
    <property type="entry name" value="DNA REPLICATION AND REPAIR PROTEIN RECF"/>
    <property type="match status" value="1"/>
</dbReference>
<dbReference type="Pfam" id="PF02463">
    <property type="entry name" value="SMC_N"/>
    <property type="match status" value="1"/>
</dbReference>
<dbReference type="InterPro" id="IPR003593">
    <property type="entry name" value="AAA+_ATPase"/>
</dbReference>
<dbReference type="RefSeq" id="WP_283713964.1">
    <property type="nucleotide sequence ID" value="NZ_JASJEW010000008.1"/>
</dbReference>
<dbReference type="EMBL" id="JASJEX010000002">
    <property type="protein sequence ID" value="MDJ1129224.1"/>
    <property type="molecule type" value="Genomic_DNA"/>
</dbReference>
<dbReference type="Gene3D" id="3.40.50.300">
    <property type="entry name" value="P-loop containing nucleotide triphosphate hydrolases"/>
    <property type="match status" value="1"/>
</dbReference>
<proteinExistence type="inferred from homology"/>
<keyword evidence="12 13" id="KW-0742">SOS response</keyword>
<dbReference type="InterPro" id="IPR001238">
    <property type="entry name" value="DNA-binding_RecF"/>
</dbReference>
<comment type="subcellular location">
    <subcellularLocation>
        <location evidence="1 12 13">Cytoplasm</location>
    </subcellularLocation>
</comment>
<gene>
    <name evidence="12 15" type="primary">recF</name>
    <name evidence="15" type="ORF">QJ043_03895</name>
</gene>
<evidence type="ECO:0000256" key="2">
    <source>
        <dbReference type="ARBA" id="ARBA00008016"/>
    </source>
</evidence>
<accession>A0ABT6ZJJ8</accession>
<dbReference type="SUPFAM" id="SSF52540">
    <property type="entry name" value="P-loop containing nucleoside triphosphate hydrolases"/>
    <property type="match status" value="1"/>
</dbReference>
<dbReference type="SMART" id="SM00382">
    <property type="entry name" value="AAA"/>
    <property type="match status" value="1"/>
</dbReference>
<evidence type="ECO:0000256" key="10">
    <source>
        <dbReference type="ARBA" id="ARBA00023204"/>
    </source>
</evidence>
<dbReference type="Proteomes" id="UP001431693">
    <property type="component" value="Unassembled WGS sequence"/>
</dbReference>
<feature type="domain" description="AAA+ ATPase" evidence="14">
    <location>
        <begin position="24"/>
        <end position="364"/>
    </location>
</feature>
<evidence type="ECO:0000256" key="4">
    <source>
        <dbReference type="ARBA" id="ARBA00022490"/>
    </source>
</evidence>
<dbReference type="InterPro" id="IPR042174">
    <property type="entry name" value="RecF_2"/>
</dbReference>
<evidence type="ECO:0000256" key="8">
    <source>
        <dbReference type="ARBA" id="ARBA00022840"/>
    </source>
</evidence>
<keyword evidence="6 12" id="KW-0547">Nucleotide-binding</keyword>
<keyword evidence="5 12" id="KW-0235">DNA replication</keyword>
<evidence type="ECO:0000256" key="5">
    <source>
        <dbReference type="ARBA" id="ARBA00022705"/>
    </source>
</evidence>
<dbReference type="Gene3D" id="1.20.1050.90">
    <property type="entry name" value="RecF/RecN/SMC, N-terminal domain"/>
    <property type="match status" value="1"/>
</dbReference>
<evidence type="ECO:0000256" key="3">
    <source>
        <dbReference type="ARBA" id="ARBA00020170"/>
    </source>
</evidence>
<evidence type="ECO:0000256" key="9">
    <source>
        <dbReference type="ARBA" id="ARBA00023125"/>
    </source>
</evidence>
<evidence type="ECO:0000256" key="11">
    <source>
        <dbReference type="ARBA" id="ARBA00025401"/>
    </source>
</evidence>
<feature type="binding site" evidence="12">
    <location>
        <begin position="32"/>
        <end position="39"/>
    </location>
    <ligand>
        <name>ATP</name>
        <dbReference type="ChEBI" id="CHEBI:30616"/>
    </ligand>
</feature>
<keyword evidence="7 12" id="KW-0227">DNA damage</keyword>
<keyword evidence="16" id="KW-1185">Reference proteome</keyword>
<keyword evidence="10 12" id="KW-0234">DNA repair</keyword>
<comment type="similarity">
    <text evidence="2 12 13">Belongs to the RecF family.</text>
</comment>
<protein>
    <recommendedName>
        <fullName evidence="3 12">DNA replication and repair protein RecF</fullName>
    </recommendedName>
</protein>
<evidence type="ECO:0000256" key="7">
    <source>
        <dbReference type="ARBA" id="ARBA00022763"/>
    </source>
</evidence>
<keyword evidence="9 12" id="KW-0238">DNA-binding</keyword>
<dbReference type="NCBIfam" id="TIGR00611">
    <property type="entry name" value="recf"/>
    <property type="match status" value="1"/>
</dbReference>
<dbReference type="InterPro" id="IPR027417">
    <property type="entry name" value="P-loop_NTPase"/>
</dbReference>
<keyword evidence="8 12" id="KW-0067">ATP-binding</keyword>
<evidence type="ECO:0000256" key="13">
    <source>
        <dbReference type="RuleBase" id="RU000578"/>
    </source>
</evidence>
<evidence type="ECO:0000313" key="15">
    <source>
        <dbReference type="EMBL" id="MDJ1129224.1"/>
    </source>
</evidence>
<keyword evidence="4 12" id="KW-0963">Cytoplasm</keyword>
<evidence type="ECO:0000313" key="16">
    <source>
        <dbReference type="Proteomes" id="UP001431693"/>
    </source>
</evidence>
<dbReference type="InterPro" id="IPR003395">
    <property type="entry name" value="RecF/RecN/SMC_N"/>
</dbReference>
<comment type="caution">
    <text evidence="15">The sequence shown here is derived from an EMBL/GenBank/DDBJ whole genome shotgun (WGS) entry which is preliminary data.</text>
</comment>
<name>A0ABT6ZJJ8_9ACTN</name>
<dbReference type="PROSITE" id="PS00618">
    <property type="entry name" value="RECF_2"/>
    <property type="match status" value="1"/>
</dbReference>
<evidence type="ECO:0000256" key="1">
    <source>
        <dbReference type="ARBA" id="ARBA00004496"/>
    </source>
</evidence>
<dbReference type="InterPro" id="IPR018078">
    <property type="entry name" value="DNA-binding_RecF_CS"/>
</dbReference>
<dbReference type="PANTHER" id="PTHR32182:SF0">
    <property type="entry name" value="DNA REPLICATION AND REPAIR PROTEIN RECF"/>
    <property type="match status" value="1"/>
</dbReference>
<comment type="function">
    <text evidence="11 12 13">The RecF protein is involved in DNA metabolism; it is required for DNA replication and normal SOS inducibility. RecF binds preferentially to single-stranded, linear DNA. It also seems to bind ATP.</text>
</comment>
<evidence type="ECO:0000259" key="14">
    <source>
        <dbReference type="SMART" id="SM00382"/>
    </source>
</evidence>
<evidence type="ECO:0000256" key="12">
    <source>
        <dbReference type="HAMAP-Rule" id="MF_00365"/>
    </source>
</evidence>